<comment type="caution">
    <text evidence="2">The sequence shown here is derived from an EMBL/GenBank/DDBJ whole genome shotgun (WGS) entry which is preliminary data.</text>
</comment>
<organism evidence="2 3">
    <name type="scientific">Pseudomonas fluorescens</name>
    <dbReference type="NCBI Taxonomy" id="294"/>
    <lineage>
        <taxon>Bacteria</taxon>
        <taxon>Pseudomonadati</taxon>
        <taxon>Pseudomonadota</taxon>
        <taxon>Gammaproteobacteria</taxon>
        <taxon>Pseudomonadales</taxon>
        <taxon>Pseudomonadaceae</taxon>
        <taxon>Pseudomonas</taxon>
    </lineage>
</organism>
<name>A0A423LNC1_PSEFL</name>
<gene>
    <name evidence="2" type="ORF">BK671_10185</name>
</gene>
<reference evidence="2 3" key="1">
    <citation type="submission" date="2016-10" db="EMBL/GenBank/DDBJ databases">
        <title>Comparative genome analysis of multiple Pseudomonas spp. focuses on biocontrol and plant growth promoting traits.</title>
        <authorList>
            <person name="Tao X.-Y."/>
            <person name="Taylor C.G."/>
        </authorList>
    </citation>
    <scope>NUCLEOTIDE SEQUENCE [LARGE SCALE GENOMIC DNA]</scope>
    <source>
        <strain evidence="2 3">24D3</strain>
    </source>
</reference>
<sequence length="259" mass="28802">MKSTAAKQQAVRALEQNVVGRFSVALQKRFPQHLEKDILQNFADTTLGAQDQSFADYLLAANARFALIEFKASFLDIRSEVAKPLRQALFKHMVRHDDTLRRCLDFHFVCWGVTTPVNFSGVSALRETELINHYAIQVAPFMPVGPDVAPVEDFSTTAFLDDFLGARLLGGTAERFKVYLNELAALAGGRQGDASTIEGMVFVFVPGDAREAGQYMSLRFRGIEELTMYLQMKSPQLEHSPREIKKLEPKGPSLGGVGF</sequence>
<evidence type="ECO:0000256" key="1">
    <source>
        <dbReference type="SAM" id="MobiDB-lite"/>
    </source>
</evidence>
<evidence type="ECO:0000313" key="2">
    <source>
        <dbReference type="EMBL" id="RON69766.1"/>
    </source>
</evidence>
<accession>A0A423LNC1</accession>
<dbReference type="EMBL" id="MOBU01000006">
    <property type="protein sequence ID" value="RON69766.1"/>
    <property type="molecule type" value="Genomic_DNA"/>
</dbReference>
<dbReference type="RefSeq" id="WP_123532060.1">
    <property type="nucleotide sequence ID" value="NZ_MOBU01000006.1"/>
</dbReference>
<feature type="compositionally biased region" description="Basic and acidic residues" evidence="1">
    <location>
        <begin position="240"/>
        <end position="249"/>
    </location>
</feature>
<protein>
    <submittedName>
        <fullName evidence="2">Uncharacterized protein</fullName>
    </submittedName>
</protein>
<proteinExistence type="predicted"/>
<dbReference type="Proteomes" id="UP000285757">
    <property type="component" value="Unassembled WGS sequence"/>
</dbReference>
<evidence type="ECO:0000313" key="3">
    <source>
        <dbReference type="Proteomes" id="UP000285757"/>
    </source>
</evidence>
<feature type="region of interest" description="Disordered" evidence="1">
    <location>
        <begin position="240"/>
        <end position="259"/>
    </location>
</feature>
<dbReference type="AlphaFoldDB" id="A0A423LNC1"/>